<dbReference type="GeneTree" id="ENSGT00940000164349"/>
<dbReference type="AlphaFoldDB" id="A0A8B7F8Q9"/>
<dbReference type="SUPFAM" id="SSF47986">
    <property type="entry name" value="DEATH domain"/>
    <property type="match status" value="1"/>
</dbReference>
<dbReference type="GO" id="GO:0042981">
    <property type="term" value="P:regulation of apoptotic process"/>
    <property type="evidence" value="ECO:0007669"/>
    <property type="project" value="InterPro"/>
</dbReference>
<dbReference type="PROSITE" id="PS50209">
    <property type="entry name" value="CARD"/>
    <property type="match status" value="1"/>
</dbReference>
<dbReference type="KEGG" id="mmur:105862464"/>
<gene>
    <name evidence="2" type="primary">LOC105862464</name>
</gene>
<reference evidence="2" key="2">
    <citation type="submission" date="2025-08" db="UniProtKB">
        <authorList>
            <consortium name="Ensembl"/>
        </authorList>
    </citation>
    <scope>IDENTIFICATION</scope>
</reference>
<dbReference type="RefSeq" id="XP_012604198.1">
    <property type="nucleotide sequence ID" value="XM_012748744.1"/>
</dbReference>
<dbReference type="GO" id="GO:0050727">
    <property type="term" value="P:regulation of inflammatory response"/>
    <property type="evidence" value="ECO:0007669"/>
    <property type="project" value="TreeGrafter"/>
</dbReference>
<dbReference type="InterPro" id="IPR011029">
    <property type="entry name" value="DEATH-like_dom_sf"/>
</dbReference>
<dbReference type="FunFam" id="1.10.533.10:FF:000031">
    <property type="entry name" value="Caspase 1, isoform CRA_b"/>
    <property type="match status" value="1"/>
</dbReference>
<evidence type="ECO:0000313" key="2">
    <source>
        <dbReference type="Ensembl" id="ENSMICP00000021200.1"/>
    </source>
</evidence>
<dbReference type="GO" id="GO:0072559">
    <property type="term" value="C:NLRP3 inflammasome complex"/>
    <property type="evidence" value="ECO:0007669"/>
    <property type="project" value="TreeGrafter"/>
</dbReference>
<dbReference type="GO" id="GO:0072557">
    <property type="term" value="C:IPAF inflammasome complex"/>
    <property type="evidence" value="ECO:0007669"/>
    <property type="project" value="TreeGrafter"/>
</dbReference>
<keyword evidence="3" id="KW-1185">Reference proteome</keyword>
<evidence type="ECO:0000259" key="1">
    <source>
        <dbReference type="PROSITE" id="PS50209"/>
    </source>
</evidence>
<dbReference type="InterPro" id="IPR002398">
    <property type="entry name" value="Pept_C14"/>
</dbReference>
<name>A0A8B7F8Q9_MICMU</name>
<reference evidence="2" key="1">
    <citation type="submission" date="2016-12" db="EMBL/GenBank/DDBJ databases">
        <title>Mouse lemur reference genome and diversity panel.</title>
        <authorList>
            <person name="Harris R."/>
            <person name="Larsen P."/>
            <person name="Liu Y."/>
            <person name="Hughes D.S."/>
            <person name="Murali S."/>
            <person name="Raveendran M."/>
            <person name="Korchina V."/>
            <person name="Wang M."/>
            <person name="Jhangiani S."/>
            <person name="Bandaranaike D."/>
            <person name="Bellair M."/>
            <person name="Blankenburg K."/>
            <person name="Chao H."/>
            <person name="Dahdouli M."/>
            <person name="Dinh H."/>
            <person name="Doddapaneni H."/>
            <person name="English A."/>
            <person name="Firestine M."/>
            <person name="Gnanaolivu R."/>
            <person name="Gross S."/>
            <person name="Hernandez B."/>
            <person name="Javaid M."/>
            <person name="Jayaseelan J."/>
            <person name="Jones J."/>
            <person name="Khan Z."/>
            <person name="Kovar C."/>
            <person name="Kurapati P."/>
            <person name="Le B."/>
            <person name="Lee S."/>
            <person name="Li M."/>
            <person name="Mathew T."/>
            <person name="Narasimhan A."/>
            <person name="Ngo D."/>
            <person name="Nguyen L."/>
            <person name="Okwuonu G."/>
            <person name="Ongeri F."/>
            <person name="Osuji N."/>
            <person name="Pu L.-L."/>
            <person name="Puazo M."/>
            <person name="Quiroz J."/>
            <person name="Raj R."/>
            <person name="Rajbhandari K."/>
            <person name="Reid J.G."/>
            <person name="Santibanez J."/>
            <person name="Sexton D."/>
            <person name="Skinner E."/>
            <person name="Vee V."/>
            <person name="Weissenberger G."/>
            <person name="Wu Y."/>
            <person name="Xin Y."/>
            <person name="Han Y."/>
            <person name="Campbell C."/>
            <person name="Brown A."/>
            <person name="Sullivan B."/>
            <person name="Shelton J."/>
            <person name="Brown S."/>
            <person name="Dudchenko O."/>
            <person name="Machol I."/>
            <person name="Durand N."/>
            <person name="Shamim M."/>
            <person name="Lieberman A."/>
            <person name="Muzny D.M."/>
            <person name="Richards S."/>
            <person name="Yoder A."/>
            <person name="Worley K.C."/>
            <person name="Rogers J."/>
            <person name="Gibbs R.A."/>
        </authorList>
    </citation>
    <scope>NUCLEOTIDE SEQUENCE [LARGE SCALE GENOMIC DNA]</scope>
</reference>
<dbReference type="EMBL" id="ABDC03006787">
    <property type="status" value="NOT_ANNOTATED_CDS"/>
    <property type="molecule type" value="Genomic_DNA"/>
</dbReference>
<dbReference type="Ensembl" id="ENSMICT00000053072.2">
    <property type="protein sequence ID" value="ENSMICP00000021200.1"/>
    <property type="gene ID" value="ENSMICG00000028150.2"/>
</dbReference>
<protein>
    <recommendedName>
        <fullName evidence="1">CARD domain-containing protein</fullName>
    </recommendedName>
</protein>
<dbReference type="Pfam" id="PF00619">
    <property type="entry name" value="CARD"/>
    <property type="match status" value="1"/>
</dbReference>
<accession>A0A8B7F8Q9</accession>
<reference evidence="2" key="3">
    <citation type="submission" date="2025-09" db="UniProtKB">
        <authorList>
            <consortium name="Ensembl"/>
        </authorList>
    </citation>
    <scope>IDENTIFICATION</scope>
</reference>
<dbReference type="PANTHER" id="PTHR47901">
    <property type="entry name" value="CASPASE RECRUITMENT DOMAIN-CONTAINING PROTEIN 18"/>
    <property type="match status" value="1"/>
</dbReference>
<dbReference type="GO" id="GO:0097169">
    <property type="term" value="C:AIM2 inflammasome complex"/>
    <property type="evidence" value="ECO:0007669"/>
    <property type="project" value="TreeGrafter"/>
</dbReference>
<feature type="domain" description="CARD" evidence="1">
    <location>
        <begin position="1"/>
        <end position="91"/>
    </location>
</feature>
<dbReference type="InterPro" id="IPR001315">
    <property type="entry name" value="CARD"/>
</dbReference>
<evidence type="ECO:0000313" key="3">
    <source>
        <dbReference type="Proteomes" id="UP000694394"/>
    </source>
</evidence>
<dbReference type="GO" id="GO:0032651">
    <property type="term" value="P:regulation of interleukin-1 beta production"/>
    <property type="evidence" value="ECO:0007669"/>
    <property type="project" value="UniProtKB-ARBA"/>
</dbReference>
<dbReference type="GO" id="GO:0004197">
    <property type="term" value="F:cysteine-type endopeptidase activity"/>
    <property type="evidence" value="ECO:0007669"/>
    <property type="project" value="InterPro"/>
</dbReference>
<dbReference type="GO" id="GO:0089720">
    <property type="term" value="F:caspase binding"/>
    <property type="evidence" value="ECO:0007669"/>
    <property type="project" value="TreeGrafter"/>
</dbReference>
<dbReference type="CDD" id="cd08325">
    <property type="entry name" value="CARD_CASP1-like"/>
    <property type="match status" value="1"/>
</dbReference>
<dbReference type="PANTHER" id="PTHR47901:SF3">
    <property type="entry name" value="CASPASE-1"/>
    <property type="match status" value="1"/>
</dbReference>
<sequence length="94" mass="10706">MAQNILWNKRNLFIHSVGEGTINALRDDLLQNRVISQEVMHKVRYENSTVMDKARVLIDFVIGKGCGASQKFIKHLCEEDPELACKLPLHLVCT</sequence>
<dbReference type="GO" id="GO:0006508">
    <property type="term" value="P:proteolysis"/>
    <property type="evidence" value="ECO:0007669"/>
    <property type="project" value="InterPro"/>
</dbReference>
<dbReference type="OrthoDB" id="8869108at2759"/>
<dbReference type="Gene3D" id="1.10.533.10">
    <property type="entry name" value="Death Domain, Fas"/>
    <property type="match status" value="1"/>
</dbReference>
<organism evidence="2 3">
    <name type="scientific">Microcebus murinus</name>
    <name type="common">Gray mouse lemur</name>
    <name type="synonym">Lemur murinus</name>
    <dbReference type="NCBI Taxonomy" id="30608"/>
    <lineage>
        <taxon>Eukaryota</taxon>
        <taxon>Metazoa</taxon>
        <taxon>Chordata</taxon>
        <taxon>Craniata</taxon>
        <taxon>Vertebrata</taxon>
        <taxon>Euteleostomi</taxon>
        <taxon>Mammalia</taxon>
        <taxon>Eutheria</taxon>
        <taxon>Euarchontoglires</taxon>
        <taxon>Primates</taxon>
        <taxon>Strepsirrhini</taxon>
        <taxon>Lemuriformes</taxon>
        <taxon>Cheirogaleidae</taxon>
        <taxon>Microcebus</taxon>
    </lineage>
</organism>
<proteinExistence type="predicted"/>
<dbReference type="Proteomes" id="UP000694394">
    <property type="component" value="Chromosome 5"/>
</dbReference>